<evidence type="ECO:0000313" key="11">
    <source>
        <dbReference type="EMBL" id="MBG6122259.1"/>
    </source>
</evidence>
<dbReference type="InterPro" id="IPR003691">
    <property type="entry name" value="FluC"/>
</dbReference>
<accession>A0A931DVG3</accession>
<reference evidence="11" key="1">
    <citation type="submission" date="2020-11" db="EMBL/GenBank/DDBJ databases">
        <title>Sequencing the genomes of 1000 actinobacteria strains.</title>
        <authorList>
            <person name="Klenk H.-P."/>
        </authorList>
    </citation>
    <scope>NUCLEOTIDE SEQUENCE</scope>
    <source>
        <strain evidence="11">DSM 45632</strain>
    </source>
</reference>
<dbReference type="EMBL" id="JADOUE010000001">
    <property type="protein sequence ID" value="MBG6122259.1"/>
    <property type="molecule type" value="Genomic_DNA"/>
</dbReference>
<dbReference type="GO" id="GO:0046872">
    <property type="term" value="F:metal ion binding"/>
    <property type="evidence" value="ECO:0007669"/>
    <property type="project" value="UniProtKB-KW"/>
</dbReference>
<evidence type="ECO:0000256" key="10">
    <source>
        <dbReference type="HAMAP-Rule" id="MF_00454"/>
    </source>
</evidence>
<dbReference type="AlphaFoldDB" id="A0A931DVG3"/>
<comment type="caution">
    <text evidence="11">The sequence shown here is derived from an EMBL/GenBank/DDBJ whole genome shotgun (WGS) entry which is preliminary data.</text>
</comment>
<evidence type="ECO:0000256" key="2">
    <source>
        <dbReference type="ARBA" id="ARBA00022475"/>
    </source>
</evidence>
<name>A0A931DVG3_9CORY</name>
<keyword evidence="12" id="KW-1185">Reference proteome</keyword>
<evidence type="ECO:0000256" key="8">
    <source>
        <dbReference type="ARBA" id="ARBA00035585"/>
    </source>
</evidence>
<feature type="binding site" evidence="10">
    <location>
        <position position="80"/>
    </location>
    <ligand>
        <name>Na(+)</name>
        <dbReference type="ChEBI" id="CHEBI:29101"/>
        <note>structural</note>
    </ligand>
</feature>
<keyword evidence="4 10" id="KW-1133">Transmembrane helix</keyword>
<protein>
    <recommendedName>
        <fullName evidence="10">Fluoride-specific ion channel FluC</fullName>
    </recommendedName>
</protein>
<evidence type="ECO:0000256" key="9">
    <source>
        <dbReference type="ARBA" id="ARBA00049940"/>
    </source>
</evidence>
<feature type="transmembrane region" description="Helical" evidence="10">
    <location>
        <begin position="16"/>
        <end position="36"/>
    </location>
</feature>
<feature type="transmembrane region" description="Helical" evidence="10">
    <location>
        <begin position="43"/>
        <end position="60"/>
    </location>
</feature>
<keyword evidence="10" id="KW-0479">Metal-binding</keyword>
<dbReference type="GO" id="GO:0140114">
    <property type="term" value="P:cellular detoxification of fluoride"/>
    <property type="evidence" value="ECO:0007669"/>
    <property type="project" value="UniProtKB-UniRule"/>
</dbReference>
<evidence type="ECO:0000256" key="7">
    <source>
        <dbReference type="ARBA" id="ARBA00035120"/>
    </source>
</evidence>
<dbReference type="GO" id="GO:0005886">
    <property type="term" value="C:plasma membrane"/>
    <property type="evidence" value="ECO:0007669"/>
    <property type="project" value="UniProtKB-SubCell"/>
</dbReference>
<keyword evidence="6 10" id="KW-0407">Ion channel</keyword>
<comment type="function">
    <text evidence="9 10">Fluoride-specific ion channel. Important for reducing fluoride concentration in the cell, thus reducing its toxicity.</text>
</comment>
<keyword evidence="10" id="KW-0406">Ion transport</keyword>
<evidence type="ECO:0000256" key="5">
    <source>
        <dbReference type="ARBA" id="ARBA00023136"/>
    </source>
</evidence>
<feature type="transmembrane region" description="Helical" evidence="10">
    <location>
        <begin position="98"/>
        <end position="122"/>
    </location>
</feature>
<dbReference type="GO" id="GO:0062054">
    <property type="term" value="F:fluoride channel activity"/>
    <property type="evidence" value="ECO:0007669"/>
    <property type="project" value="UniProtKB-UniRule"/>
</dbReference>
<comment type="activity regulation">
    <text evidence="10">Na(+) is not transported, but it plays an essential structural role and its presence is essential for fluoride channel function.</text>
</comment>
<sequence>MMDQIELFRLFHEDSVVLLVAVGAGAFVGGITRWALTHLPSAHAGTWAANMIGCAVFGFASTMPGIWPAVAGAGFAGSCSTLSTLAKELGQMAQRNEYAALMHYAFATGALGILAAWLGAVIGGGQVFPAEFAG</sequence>
<dbReference type="RefSeq" id="WP_196824680.1">
    <property type="nucleotide sequence ID" value="NZ_CP046980.1"/>
</dbReference>
<evidence type="ECO:0000313" key="12">
    <source>
        <dbReference type="Proteomes" id="UP000658613"/>
    </source>
</evidence>
<feature type="binding site" evidence="10">
    <location>
        <position position="77"/>
    </location>
    <ligand>
        <name>Na(+)</name>
        <dbReference type="ChEBI" id="CHEBI:29101"/>
        <note>structural</note>
    </ligand>
</feature>
<dbReference type="HAMAP" id="MF_00454">
    <property type="entry name" value="FluC"/>
    <property type="match status" value="1"/>
</dbReference>
<gene>
    <name evidence="10" type="primary">fluC</name>
    <name evidence="10" type="synonym">crcB</name>
    <name evidence="11" type="ORF">IW254_001228</name>
</gene>
<evidence type="ECO:0000256" key="1">
    <source>
        <dbReference type="ARBA" id="ARBA00004651"/>
    </source>
</evidence>
<comment type="similarity">
    <text evidence="7 10">Belongs to the fluoride channel Fluc/FEX (TC 1.A.43) family.</text>
</comment>
<proteinExistence type="inferred from homology"/>
<dbReference type="PANTHER" id="PTHR28259:SF1">
    <property type="entry name" value="FLUORIDE EXPORT PROTEIN 1-RELATED"/>
    <property type="match status" value="1"/>
</dbReference>
<keyword evidence="3 10" id="KW-0812">Transmembrane</keyword>
<evidence type="ECO:0000256" key="6">
    <source>
        <dbReference type="ARBA" id="ARBA00023303"/>
    </source>
</evidence>
<feature type="transmembrane region" description="Helical" evidence="10">
    <location>
        <begin position="66"/>
        <end position="86"/>
    </location>
</feature>
<dbReference type="Pfam" id="PF02537">
    <property type="entry name" value="CRCB"/>
    <property type="match status" value="1"/>
</dbReference>
<comment type="subcellular location">
    <subcellularLocation>
        <location evidence="1 10">Cell membrane</location>
        <topology evidence="1 10">Multi-pass membrane protein</topology>
    </subcellularLocation>
</comment>
<keyword evidence="5 10" id="KW-0472">Membrane</keyword>
<keyword evidence="10" id="KW-0915">Sodium</keyword>
<dbReference type="Proteomes" id="UP000658613">
    <property type="component" value="Unassembled WGS sequence"/>
</dbReference>
<keyword evidence="10" id="KW-0813">Transport</keyword>
<organism evidence="11 12">
    <name type="scientific">Corynebacterium aquatimens</name>
    <dbReference type="NCBI Taxonomy" id="1190508"/>
    <lineage>
        <taxon>Bacteria</taxon>
        <taxon>Bacillati</taxon>
        <taxon>Actinomycetota</taxon>
        <taxon>Actinomycetes</taxon>
        <taxon>Mycobacteriales</taxon>
        <taxon>Corynebacteriaceae</taxon>
        <taxon>Corynebacterium</taxon>
    </lineage>
</organism>
<comment type="catalytic activity">
    <reaction evidence="8">
        <text>fluoride(in) = fluoride(out)</text>
        <dbReference type="Rhea" id="RHEA:76159"/>
        <dbReference type="ChEBI" id="CHEBI:17051"/>
    </reaction>
    <physiologicalReaction direction="left-to-right" evidence="8">
        <dbReference type="Rhea" id="RHEA:76160"/>
    </physiologicalReaction>
</comment>
<evidence type="ECO:0000256" key="3">
    <source>
        <dbReference type="ARBA" id="ARBA00022692"/>
    </source>
</evidence>
<evidence type="ECO:0000256" key="4">
    <source>
        <dbReference type="ARBA" id="ARBA00022989"/>
    </source>
</evidence>
<keyword evidence="2 10" id="KW-1003">Cell membrane</keyword>
<dbReference type="PANTHER" id="PTHR28259">
    <property type="entry name" value="FLUORIDE EXPORT PROTEIN 1-RELATED"/>
    <property type="match status" value="1"/>
</dbReference>